<proteinExistence type="inferred from homology"/>
<keyword evidence="2 4" id="KW-0378">Hydrolase</keyword>
<dbReference type="Proteomes" id="UP000572984">
    <property type="component" value="Unassembled WGS sequence"/>
</dbReference>
<dbReference type="GO" id="GO:0016810">
    <property type="term" value="F:hydrolase activity, acting on carbon-nitrogen (but not peptide) bonds"/>
    <property type="evidence" value="ECO:0007669"/>
    <property type="project" value="InterPro"/>
</dbReference>
<feature type="domain" description="Amidohydrolase-related" evidence="3">
    <location>
        <begin position="71"/>
        <end position="437"/>
    </location>
</feature>
<dbReference type="InterPro" id="IPR032466">
    <property type="entry name" value="Metal_Hydrolase"/>
</dbReference>
<organism evidence="4 5">
    <name type="scientific">Microvirga mediterraneensis</name>
    <dbReference type="NCBI Taxonomy" id="2754695"/>
    <lineage>
        <taxon>Bacteria</taxon>
        <taxon>Pseudomonadati</taxon>
        <taxon>Pseudomonadota</taxon>
        <taxon>Alphaproteobacteria</taxon>
        <taxon>Hyphomicrobiales</taxon>
        <taxon>Methylobacteriaceae</taxon>
        <taxon>Microvirga</taxon>
    </lineage>
</organism>
<dbReference type="PANTHER" id="PTHR43794:SF11">
    <property type="entry name" value="AMIDOHYDROLASE-RELATED DOMAIN-CONTAINING PROTEIN"/>
    <property type="match status" value="1"/>
</dbReference>
<evidence type="ECO:0000256" key="1">
    <source>
        <dbReference type="ARBA" id="ARBA00006745"/>
    </source>
</evidence>
<dbReference type="InterPro" id="IPR006680">
    <property type="entry name" value="Amidohydro-rel"/>
</dbReference>
<dbReference type="AlphaFoldDB" id="A0A838BVF2"/>
<dbReference type="Gene3D" id="2.30.40.10">
    <property type="entry name" value="Urease, subunit C, domain 1"/>
    <property type="match status" value="1"/>
</dbReference>
<protein>
    <submittedName>
        <fullName evidence="4">Amidohydrolase family protein</fullName>
    </submittedName>
</protein>
<dbReference type="RefSeq" id="WP_181054608.1">
    <property type="nucleotide sequence ID" value="NZ_JACDXJ010000002.1"/>
</dbReference>
<dbReference type="Pfam" id="PF01979">
    <property type="entry name" value="Amidohydro_1"/>
    <property type="match status" value="1"/>
</dbReference>
<reference evidence="4 5" key="1">
    <citation type="submission" date="2020-07" db="EMBL/GenBank/DDBJ databases">
        <title>Draft genome and description of Microvirga mediterraneensis Marseille-Q2068 sp. nov.</title>
        <authorList>
            <person name="Boxberger M."/>
        </authorList>
    </citation>
    <scope>NUCLEOTIDE SEQUENCE [LARGE SCALE GENOMIC DNA]</scope>
    <source>
        <strain evidence="4 5">Marseille-Q2068</strain>
    </source>
</reference>
<dbReference type="Gene3D" id="3.20.20.140">
    <property type="entry name" value="Metal-dependent hydrolases"/>
    <property type="match status" value="1"/>
</dbReference>
<gene>
    <name evidence="4" type="ORF">H0S73_23340</name>
</gene>
<evidence type="ECO:0000256" key="2">
    <source>
        <dbReference type="ARBA" id="ARBA00022801"/>
    </source>
</evidence>
<sequence>MAISTPTHVDVPDNVDILLKGCDVVTMDKSGAVIADAAIAIAGGRIVWIGPSAGASILPKAASVIDGSGRIALPGLIDAHVHTAQQLLRGKLAELSRTRPLRNPPWKNYFVPFESLLEPEDVHLSGLVAYTNMISVGTTCFAEAGGPHPDEMARAAVDVGIRGFVALSTVDQNTGFAGRTVPGSMMMTTEQAYDRNVGLVKRWRNEERVKAWLSLRQIIVCTPELITAMSSAAKDLDVKIHTHLAEGTYEVDYALENFGKRPTEYLDDLGVLSRHLHCAHSVLLSPDEVDLYAKHRVSACHCAFGNYGIGIPRLQEMWRRGIDIGLGTDGAASAGTLDMFQVAHVARVGQQASIGHQFHTRIPMSAEELLKVATQGGARALGIEDEIGSLEVGKRADLILVDVTDADQMGAKDPLFIASTVSVGRDVRTVIVDGKLVMKDREILTVDMEEVRHRLARRRPEIMARFDAMVA</sequence>
<evidence type="ECO:0000313" key="5">
    <source>
        <dbReference type="Proteomes" id="UP000572984"/>
    </source>
</evidence>
<dbReference type="InterPro" id="IPR050287">
    <property type="entry name" value="MTA/SAH_deaminase"/>
</dbReference>
<evidence type="ECO:0000313" key="4">
    <source>
        <dbReference type="EMBL" id="MBA1159029.1"/>
    </source>
</evidence>
<keyword evidence="5" id="KW-1185">Reference proteome</keyword>
<comment type="similarity">
    <text evidence="1">Belongs to the metallo-dependent hydrolases superfamily. ATZ/TRZ family.</text>
</comment>
<dbReference type="InterPro" id="IPR011059">
    <property type="entry name" value="Metal-dep_hydrolase_composite"/>
</dbReference>
<name>A0A838BVF2_9HYPH</name>
<comment type="caution">
    <text evidence="4">The sequence shown here is derived from an EMBL/GenBank/DDBJ whole genome shotgun (WGS) entry which is preliminary data.</text>
</comment>
<evidence type="ECO:0000259" key="3">
    <source>
        <dbReference type="Pfam" id="PF01979"/>
    </source>
</evidence>
<accession>A0A838BVF2</accession>
<dbReference type="SUPFAM" id="SSF51338">
    <property type="entry name" value="Composite domain of metallo-dependent hydrolases"/>
    <property type="match status" value="1"/>
</dbReference>
<dbReference type="PANTHER" id="PTHR43794">
    <property type="entry name" value="AMINOHYDROLASE SSNA-RELATED"/>
    <property type="match status" value="1"/>
</dbReference>
<dbReference type="EMBL" id="JACDXJ010000002">
    <property type="protein sequence ID" value="MBA1159029.1"/>
    <property type="molecule type" value="Genomic_DNA"/>
</dbReference>
<dbReference type="SUPFAM" id="SSF51556">
    <property type="entry name" value="Metallo-dependent hydrolases"/>
    <property type="match status" value="1"/>
</dbReference>